<reference evidence="2 3" key="1">
    <citation type="submission" date="2021-03" db="EMBL/GenBank/DDBJ databases">
        <authorList>
            <person name="Gilmore M.S."/>
            <person name="Schwartzman J."/>
            <person name="Van Tyne D."/>
            <person name="Martin M."/>
            <person name="Earl A.M."/>
            <person name="Manson A.L."/>
            <person name="Straub T."/>
            <person name="Salamzade R."/>
            <person name="Saavedra J."/>
            <person name="Lebreton F."/>
            <person name="Prichula J."/>
            <person name="Schaufler K."/>
            <person name="Gaca A."/>
            <person name="Sgardioli B."/>
            <person name="Wagenaar J."/>
            <person name="Strong T."/>
        </authorList>
    </citation>
    <scope>NUCLEOTIDE SEQUENCE [LARGE SCALE GENOMIC DNA]</scope>
    <source>
        <strain evidence="2 3">665A</strain>
    </source>
</reference>
<feature type="transmembrane region" description="Helical" evidence="1">
    <location>
        <begin position="161"/>
        <end position="187"/>
    </location>
</feature>
<feature type="transmembrane region" description="Helical" evidence="1">
    <location>
        <begin position="321"/>
        <end position="346"/>
    </location>
</feature>
<feature type="transmembrane region" description="Helical" evidence="1">
    <location>
        <begin position="232"/>
        <end position="252"/>
    </location>
</feature>
<name>A0ABV0EQU4_9ENTE</name>
<evidence type="ECO:0000313" key="2">
    <source>
        <dbReference type="EMBL" id="MEO1770991.1"/>
    </source>
</evidence>
<keyword evidence="3" id="KW-1185">Reference proteome</keyword>
<proteinExistence type="predicted"/>
<keyword evidence="1" id="KW-0812">Transmembrane</keyword>
<feature type="transmembrane region" description="Helical" evidence="1">
    <location>
        <begin position="281"/>
        <end position="300"/>
    </location>
</feature>
<feature type="transmembrane region" description="Helical" evidence="1">
    <location>
        <begin position="118"/>
        <end position="136"/>
    </location>
</feature>
<dbReference type="RefSeq" id="WP_207703476.1">
    <property type="nucleotide sequence ID" value="NZ_JAFREL020000002.1"/>
</dbReference>
<keyword evidence="1" id="KW-0472">Membrane</keyword>
<feature type="transmembrane region" description="Helical" evidence="1">
    <location>
        <begin position="366"/>
        <end position="385"/>
    </location>
</feature>
<evidence type="ECO:0000313" key="3">
    <source>
        <dbReference type="Proteomes" id="UP000664357"/>
    </source>
</evidence>
<dbReference type="EMBL" id="JAFREL020000002">
    <property type="protein sequence ID" value="MEO1770991.1"/>
    <property type="molecule type" value="Genomic_DNA"/>
</dbReference>
<gene>
    <name evidence="2" type="ORF">JZO67_002964</name>
</gene>
<dbReference type="Proteomes" id="UP000664357">
    <property type="component" value="Unassembled WGS sequence"/>
</dbReference>
<sequence>MIKAIYFERYKKPLIAFCLLILGICLLNAKFQSDSWHQIASYFQEDEIGRESFEKDKKDYMYWDDASQENKSYKNYQEYTDVNLSVYQTLFAASNPELIPEAKEYNQKETYTTTNSDYSLVLLLLVPLAGFLLFFIDAKTGFNQFLFSLPVTKKELFTKKLFYIGGPILFIVLIGQALYATLFHSLIPATYMNATLGQMFVSVINYFFLVVLMFSASAFVGSMVGNLIFGPLTWFVFWIFMLFVPSSIYATLEISGFKEKNATSILHNLFITSIGKTGGHWWMSLIFVLLSAILLFWAYKKYQSISLENDGQYLLNKESRWPVWALMTSFSSLILGTYFFRPWYIYYMNLSVKGSPSIWEPISESLLILFFVAAICYVLVFFSAIKKRLSRRNTQNDPNQI</sequence>
<organism evidence="2 3">
    <name type="scientific">Candidatus Enterococcus ferrettii</name>
    <dbReference type="NCBI Taxonomy" id="2815324"/>
    <lineage>
        <taxon>Bacteria</taxon>
        <taxon>Bacillati</taxon>
        <taxon>Bacillota</taxon>
        <taxon>Bacilli</taxon>
        <taxon>Lactobacillales</taxon>
        <taxon>Enterococcaceae</taxon>
        <taxon>Enterococcus</taxon>
    </lineage>
</organism>
<evidence type="ECO:0000256" key="1">
    <source>
        <dbReference type="SAM" id="Phobius"/>
    </source>
</evidence>
<protein>
    <recommendedName>
        <fullName evidence="4">ABC transporter permease</fullName>
    </recommendedName>
</protein>
<feature type="transmembrane region" description="Helical" evidence="1">
    <location>
        <begin position="199"/>
        <end position="220"/>
    </location>
</feature>
<evidence type="ECO:0008006" key="4">
    <source>
        <dbReference type="Google" id="ProtNLM"/>
    </source>
</evidence>
<accession>A0ABV0EQU4</accession>
<reference evidence="2 3" key="2">
    <citation type="submission" date="2024-02" db="EMBL/GenBank/DDBJ databases">
        <title>The Genome Sequence of Enterococcus sp. DIV0159.</title>
        <authorList>
            <person name="Earl A."/>
            <person name="Manson A."/>
            <person name="Gilmore M."/>
            <person name="Sanders J."/>
            <person name="Shea T."/>
            <person name="Howe W."/>
            <person name="Livny J."/>
            <person name="Cuomo C."/>
            <person name="Neafsey D."/>
            <person name="Birren B."/>
        </authorList>
    </citation>
    <scope>NUCLEOTIDE SEQUENCE [LARGE SCALE GENOMIC DNA]</scope>
    <source>
        <strain evidence="2 3">665A</strain>
    </source>
</reference>
<keyword evidence="1" id="KW-1133">Transmembrane helix</keyword>
<comment type="caution">
    <text evidence="2">The sequence shown here is derived from an EMBL/GenBank/DDBJ whole genome shotgun (WGS) entry which is preliminary data.</text>
</comment>